<feature type="region of interest" description="Disordered" evidence="1">
    <location>
        <begin position="1"/>
        <end position="40"/>
    </location>
</feature>
<gene>
    <name evidence="2" type="ORF">GYMLUDRAFT_600521</name>
</gene>
<dbReference type="AlphaFoldDB" id="A0A0D0BY80"/>
<feature type="region of interest" description="Disordered" evidence="1">
    <location>
        <begin position="59"/>
        <end position="87"/>
    </location>
</feature>
<evidence type="ECO:0000256" key="1">
    <source>
        <dbReference type="SAM" id="MobiDB-lite"/>
    </source>
</evidence>
<feature type="region of interest" description="Disordered" evidence="1">
    <location>
        <begin position="153"/>
        <end position="183"/>
    </location>
</feature>
<dbReference type="Proteomes" id="UP000053593">
    <property type="component" value="Unassembled WGS sequence"/>
</dbReference>
<feature type="compositionally biased region" description="Basic and acidic residues" evidence="1">
    <location>
        <begin position="1"/>
        <end position="10"/>
    </location>
</feature>
<accession>A0A0D0BY80</accession>
<reference evidence="2 3" key="1">
    <citation type="submission" date="2014-04" db="EMBL/GenBank/DDBJ databases">
        <title>Evolutionary Origins and Diversification of the Mycorrhizal Mutualists.</title>
        <authorList>
            <consortium name="DOE Joint Genome Institute"/>
            <consortium name="Mycorrhizal Genomics Consortium"/>
            <person name="Kohler A."/>
            <person name="Kuo A."/>
            <person name="Nagy L.G."/>
            <person name="Floudas D."/>
            <person name="Copeland A."/>
            <person name="Barry K.W."/>
            <person name="Cichocki N."/>
            <person name="Veneault-Fourrey C."/>
            <person name="LaButti K."/>
            <person name="Lindquist E.A."/>
            <person name="Lipzen A."/>
            <person name="Lundell T."/>
            <person name="Morin E."/>
            <person name="Murat C."/>
            <person name="Riley R."/>
            <person name="Ohm R."/>
            <person name="Sun H."/>
            <person name="Tunlid A."/>
            <person name="Henrissat B."/>
            <person name="Grigoriev I.V."/>
            <person name="Hibbett D.S."/>
            <person name="Martin F."/>
        </authorList>
    </citation>
    <scope>NUCLEOTIDE SEQUENCE [LARGE SCALE GENOMIC DNA]</scope>
    <source>
        <strain evidence="2 3">FD-317 M1</strain>
    </source>
</reference>
<name>A0A0D0BY80_9AGAR</name>
<sequence>MAEHSVHSADESTNPNHLVLPSLGNPSAAHPSLLELKERKPIEEEHFEIRVRPEDTANEVGNITTPAKDVKPSTSIDEGYPVGMKRGDSRIASEREIKTSEHSNSLTGGIAASQNFTLSIDKNHASSARIGNIAGKENYCLCCHCINKQDDEENQGGTTGVGINPKPIKKPFYGFRHPPQLGM</sequence>
<protein>
    <submittedName>
        <fullName evidence="2">Uncharacterized protein</fullName>
    </submittedName>
</protein>
<evidence type="ECO:0000313" key="2">
    <source>
        <dbReference type="EMBL" id="KIK60726.1"/>
    </source>
</evidence>
<organism evidence="2 3">
    <name type="scientific">Collybiopsis luxurians FD-317 M1</name>
    <dbReference type="NCBI Taxonomy" id="944289"/>
    <lineage>
        <taxon>Eukaryota</taxon>
        <taxon>Fungi</taxon>
        <taxon>Dikarya</taxon>
        <taxon>Basidiomycota</taxon>
        <taxon>Agaricomycotina</taxon>
        <taxon>Agaricomycetes</taxon>
        <taxon>Agaricomycetidae</taxon>
        <taxon>Agaricales</taxon>
        <taxon>Marasmiineae</taxon>
        <taxon>Omphalotaceae</taxon>
        <taxon>Collybiopsis</taxon>
        <taxon>Collybiopsis luxurians</taxon>
    </lineage>
</organism>
<keyword evidence="3" id="KW-1185">Reference proteome</keyword>
<dbReference type="EMBL" id="KN834774">
    <property type="protein sequence ID" value="KIK60726.1"/>
    <property type="molecule type" value="Genomic_DNA"/>
</dbReference>
<evidence type="ECO:0000313" key="3">
    <source>
        <dbReference type="Proteomes" id="UP000053593"/>
    </source>
</evidence>
<proteinExistence type="predicted"/>
<dbReference type="HOGENOM" id="CLU_1563047_0_0_1"/>